<name>A0A7G7CQR9_9CORY</name>
<sequence length="243" mass="25353">MKRCLAAVLACTLVVAGCSRSKPSDAPTPAPTTTSASATSSTSKAPTTSAKPTTSRTPTSSSSTPAPATAGTGTFSMTGPAPISGATYDSMPYVLPLNPAGPQATMVRWVEGWGESPATAEQGTTYVLGHAWGQQQLVFNPISEFVTAAVDMNNPTPVPSTNETPMQRFETDALNGSVITMKGAKGERQWVVDNAYLVDKYKAGFDKNLVNEHNPGRIVLIACSVSGSQDLGYNVVVEGHLKD</sequence>
<evidence type="ECO:0000313" key="3">
    <source>
        <dbReference type="EMBL" id="QNE89935.1"/>
    </source>
</evidence>
<dbReference type="Proteomes" id="UP000515743">
    <property type="component" value="Chromosome"/>
</dbReference>
<dbReference type="EMBL" id="CP059404">
    <property type="protein sequence ID" value="QNE89935.1"/>
    <property type="molecule type" value="Genomic_DNA"/>
</dbReference>
<keyword evidence="2" id="KW-0732">Signal</keyword>
<protein>
    <submittedName>
        <fullName evidence="3">Sortase</fullName>
    </submittedName>
</protein>
<evidence type="ECO:0000256" key="2">
    <source>
        <dbReference type="SAM" id="SignalP"/>
    </source>
</evidence>
<evidence type="ECO:0000256" key="1">
    <source>
        <dbReference type="SAM" id="MobiDB-lite"/>
    </source>
</evidence>
<feature type="region of interest" description="Disordered" evidence="1">
    <location>
        <begin position="19"/>
        <end position="78"/>
    </location>
</feature>
<gene>
    <name evidence="3" type="ORF">H0194_02565</name>
</gene>
<reference evidence="3 4" key="1">
    <citation type="submission" date="2020-07" db="EMBL/GenBank/DDBJ databases">
        <title>Complete genome and description of Corynebacterium incognita strain Marseille-Q3630 sp. nov.</title>
        <authorList>
            <person name="Boxberger M."/>
        </authorList>
    </citation>
    <scope>NUCLEOTIDE SEQUENCE [LARGE SCALE GENOMIC DNA]</scope>
    <source>
        <strain evidence="3 4">Marseille-Q3630</strain>
    </source>
</reference>
<dbReference type="RefSeq" id="WP_185176309.1">
    <property type="nucleotide sequence ID" value="NZ_CP059404.1"/>
</dbReference>
<organism evidence="3 4">
    <name type="scientific">Corynebacterium incognita</name>
    <dbReference type="NCBI Taxonomy" id="2754725"/>
    <lineage>
        <taxon>Bacteria</taxon>
        <taxon>Bacillati</taxon>
        <taxon>Actinomycetota</taxon>
        <taxon>Actinomycetes</taxon>
        <taxon>Mycobacteriales</taxon>
        <taxon>Corynebacteriaceae</taxon>
        <taxon>Corynebacterium</taxon>
    </lineage>
</organism>
<dbReference type="PROSITE" id="PS51257">
    <property type="entry name" value="PROKAR_LIPOPROTEIN"/>
    <property type="match status" value="1"/>
</dbReference>
<feature type="chain" id="PRO_5028894070" evidence="2">
    <location>
        <begin position="27"/>
        <end position="243"/>
    </location>
</feature>
<feature type="signal peptide" evidence="2">
    <location>
        <begin position="1"/>
        <end position="26"/>
    </location>
</feature>
<keyword evidence="4" id="KW-1185">Reference proteome</keyword>
<dbReference type="AlphaFoldDB" id="A0A7G7CQR9"/>
<dbReference type="KEGG" id="cik:H0194_02565"/>
<accession>A0A7G7CQR9</accession>
<proteinExistence type="predicted"/>
<evidence type="ECO:0000313" key="4">
    <source>
        <dbReference type="Proteomes" id="UP000515743"/>
    </source>
</evidence>
<feature type="compositionally biased region" description="Low complexity" evidence="1">
    <location>
        <begin position="24"/>
        <end position="70"/>
    </location>
</feature>